<gene>
    <name evidence="1" type="ORF">BS47DRAFT_1368554</name>
</gene>
<name>A0A9P6AGZ5_9AGAM</name>
<accession>A0A9P6AGZ5</accession>
<keyword evidence="2" id="KW-1185">Reference proteome</keyword>
<protein>
    <submittedName>
        <fullName evidence="1">Uncharacterized protein</fullName>
    </submittedName>
</protein>
<dbReference type="EMBL" id="MU129196">
    <property type="protein sequence ID" value="KAF9504766.1"/>
    <property type="molecule type" value="Genomic_DNA"/>
</dbReference>
<evidence type="ECO:0000313" key="1">
    <source>
        <dbReference type="EMBL" id="KAF9504766.1"/>
    </source>
</evidence>
<reference evidence="1" key="1">
    <citation type="journal article" date="2020" name="Nat. Commun.">
        <title>Large-scale genome sequencing of mycorrhizal fungi provides insights into the early evolution of symbiotic traits.</title>
        <authorList>
            <person name="Miyauchi S."/>
            <person name="Kiss E."/>
            <person name="Kuo A."/>
            <person name="Drula E."/>
            <person name="Kohler A."/>
            <person name="Sanchez-Garcia M."/>
            <person name="Morin E."/>
            <person name="Andreopoulos B."/>
            <person name="Barry K.W."/>
            <person name="Bonito G."/>
            <person name="Buee M."/>
            <person name="Carver A."/>
            <person name="Chen C."/>
            <person name="Cichocki N."/>
            <person name="Clum A."/>
            <person name="Culley D."/>
            <person name="Crous P.W."/>
            <person name="Fauchery L."/>
            <person name="Girlanda M."/>
            <person name="Hayes R.D."/>
            <person name="Keri Z."/>
            <person name="LaButti K."/>
            <person name="Lipzen A."/>
            <person name="Lombard V."/>
            <person name="Magnuson J."/>
            <person name="Maillard F."/>
            <person name="Murat C."/>
            <person name="Nolan M."/>
            <person name="Ohm R.A."/>
            <person name="Pangilinan J."/>
            <person name="Pereira M.F."/>
            <person name="Perotto S."/>
            <person name="Peter M."/>
            <person name="Pfister S."/>
            <person name="Riley R."/>
            <person name="Sitrit Y."/>
            <person name="Stielow J.B."/>
            <person name="Szollosi G."/>
            <person name="Zifcakova L."/>
            <person name="Stursova M."/>
            <person name="Spatafora J.W."/>
            <person name="Tedersoo L."/>
            <person name="Vaario L.M."/>
            <person name="Yamada A."/>
            <person name="Yan M."/>
            <person name="Wang P."/>
            <person name="Xu J."/>
            <person name="Bruns T."/>
            <person name="Baldrian P."/>
            <person name="Vilgalys R."/>
            <person name="Dunand C."/>
            <person name="Henrissat B."/>
            <person name="Grigoriev I.V."/>
            <person name="Hibbett D."/>
            <person name="Nagy L.G."/>
            <person name="Martin F.M."/>
        </authorList>
    </citation>
    <scope>NUCLEOTIDE SEQUENCE</scope>
    <source>
        <strain evidence="1">UP504</strain>
    </source>
</reference>
<comment type="caution">
    <text evidence="1">The sequence shown here is derived from an EMBL/GenBank/DDBJ whole genome shotgun (WGS) entry which is preliminary data.</text>
</comment>
<dbReference type="AlphaFoldDB" id="A0A9P6AGZ5"/>
<dbReference type="Proteomes" id="UP000886523">
    <property type="component" value="Unassembled WGS sequence"/>
</dbReference>
<proteinExistence type="predicted"/>
<sequence length="196" mass="22267">MPIQQLSLVYRHFDHIDDDPFIGIHSSTPICYSPTPENSFEGIVLSKSIKWTRYIIWVRDHYAPYQRKDLEVVLVVALRIPTGDKIPPRVFPTSVLNLEVIDAVQGKRFSPCDKDHLIEWEQISTQQSVKSIERDILHWTRHCSGWKDGLGGFKSGKVEGMKMKSLLNMGGRSRNSQCIARDCNLKCSPSVEGITG</sequence>
<organism evidence="1 2">
    <name type="scientific">Hydnum rufescens UP504</name>
    <dbReference type="NCBI Taxonomy" id="1448309"/>
    <lineage>
        <taxon>Eukaryota</taxon>
        <taxon>Fungi</taxon>
        <taxon>Dikarya</taxon>
        <taxon>Basidiomycota</taxon>
        <taxon>Agaricomycotina</taxon>
        <taxon>Agaricomycetes</taxon>
        <taxon>Cantharellales</taxon>
        <taxon>Hydnaceae</taxon>
        <taxon>Hydnum</taxon>
    </lineage>
</organism>
<evidence type="ECO:0000313" key="2">
    <source>
        <dbReference type="Proteomes" id="UP000886523"/>
    </source>
</evidence>